<keyword evidence="10" id="KW-1185">Reference proteome</keyword>
<dbReference type="OrthoDB" id="2359336at2"/>
<evidence type="ECO:0000256" key="5">
    <source>
        <dbReference type="ARBA" id="ARBA00022777"/>
    </source>
</evidence>
<name>W8T2R6_PEPAC</name>
<dbReference type="InterPro" id="IPR004358">
    <property type="entry name" value="Sig_transdc_His_kin-like_C"/>
</dbReference>
<dbReference type="CDD" id="cd00075">
    <property type="entry name" value="HATPase"/>
    <property type="match status" value="1"/>
</dbReference>
<evidence type="ECO:0000256" key="2">
    <source>
        <dbReference type="ARBA" id="ARBA00012438"/>
    </source>
</evidence>
<evidence type="ECO:0000256" key="4">
    <source>
        <dbReference type="ARBA" id="ARBA00022679"/>
    </source>
</evidence>
<dbReference type="HOGENOM" id="CLU_000445_89_6_9"/>
<gene>
    <name evidence="9" type="primary">phoR1</name>
    <name evidence="9" type="ORF">EAL2_c07380</name>
</gene>
<dbReference type="InterPro" id="IPR036890">
    <property type="entry name" value="HATPase_C_sf"/>
</dbReference>
<dbReference type="SUPFAM" id="SSF47384">
    <property type="entry name" value="Homodimeric domain of signal transducing histidine kinase"/>
    <property type="match status" value="1"/>
</dbReference>
<evidence type="ECO:0000256" key="7">
    <source>
        <dbReference type="SAM" id="Phobius"/>
    </source>
</evidence>
<dbReference type="EMBL" id="CP007452">
    <property type="protein sequence ID" value="AHM56039.1"/>
    <property type="molecule type" value="Genomic_DNA"/>
</dbReference>
<dbReference type="SUPFAM" id="SSF55874">
    <property type="entry name" value="ATPase domain of HSP90 chaperone/DNA topoisomerase II/histidine kinase"/>
    <property type="match status" value="1"/>
</dbReference>
<dbReference type="SMART" id="SM00388">
    <property type="entry name" value="HisKA"/>
    <property type="match status" value="1"/>
</dbReference>
<dbReference type="KEGG" id="eac:EAL2_c07380"/>
<dbReference type="InterPro" id="IPR003661">
    <property type="entry name" value="HisK_dim/P_dom"/>
</dbReference>
<dbReference type="STRING" id="1286171.EAL2_c07380"/>
<feature type="transmembrane region" description="Helical" evidence="7">
    <location>
        <begin position="159"/>
        <end position="182"/>
    </location>
</feature>
<dbReference type="PRINTS" id="PR00344">
    <property type="entry name" value="BCTRLSENSOR"/>
</dbReference>
<evidence type="ECO:0000256" key="1">
    <source>
        <dbReference type="ARBA" id="ARBA00000085"/>
    </source>
</evidence>
<organism evidence="9 10">
    <name type="scientific">Peptoclostridium acidaminophilum DSM 3953</name>
    <dbReference type="NCBI Taxonomy" id="1286171"/>
    <lineage>
        <taxon>Bacteria</taxon>
        <taxon>Bacillati</taxon>
        <taxon>Bacillota</taxon>
        <taxon>Clostridia</taxon>
        <taxon>Peptostreptococcales</taxon>
        <taxon>Peptoclostridiaceae</taxon>
        <taxon>Peptoclostridium</taxon>
    </lineage>
</organism>
<dbReference type="InterPro" id="IPR003594">
    <property type="entry name" value="HATPase_dom"/>
</dbReference>
<dbReference type="Gene3D" id="3.30.565.10">
    <property type="entry name" value="Histidine kinase-like ATPase, C-terminal domain"/>
    <property type="match status" value="1"/>
</dbReference>
<dbReference type="Proteomes" id="UP000019591">
    <property type="component" value="Chromosome"/>
</dbReference>
<dbReference type="Pfam" id="PF02518">
    <property type="entry name" value="HATPase_c"/>
    <property type="match status" value="1"/>
</dbReference>
<evidence type="ECO:0000313" key="10">
    <source>
        <dbReference type="Proteomes" id="UP000019591"/>
    </source>
</evidence>
<keyword evidence="7" id="KW-0812">Transmembrane</keyword>
<proteinExistence type="predicted"/>
<evidence type="ECO:0000313" key="9">
    <source>
        <dbReference type="EMBL" id="AHM56039.1"/>
    </source>
</evidence>
<evidence type="ECO:0000256" key="3">
    <source>
        <dbReference type="ARBA" id="ARBA00022553"/>
    </source>
</evidence>
<dbReference type="PANTHER" id="PTHR43711">
    <property type="entry name" value="TWO-COMPONENT HISTIDINE KINASE"/>
    <property type="match status" value="1"/>
</dbReference>
<dbReference type="CDD" id="cd00082">
    <property type="entry name" value="HisKA"/>
    <property type="match status" value="1"/>
</dbReference>
<evidence type="ECO:0000256" key="6">
    <source>
        <dbReference type="ARBA" id="ARBA00023012"/>
    </source>
</evidence>
<dbReference type="FunFam" id="1.10.287.130:FF:000001">
    <property type="entry name" value="Two-component sensor histidine kinase"/>
    <property type="match status" value="1"/>
</dbReference>
<dbReference type="PROSITE" id="PS50109">
    <property type="entry name" value="HIS_KIN"/>
    <property type="match status" value="1"/>
</dbReference>
<dbReference type="PANTHER" id="PTHR43711:SF1">
    <property type="entry name" value="HISTIDINE KINASE 1"/>
    <property type="match status" value="1"/>
</dbReference>
<keyword evidence="3" id="KW-0597">Phosphoprotein</keyword>
<dbReference type="eggNOG" id="COG5002">
    <property type="taxonomic scope" value="Bacteria"/>
</dbReference>
<keyword evidence="4 9" id="KW-0808">Transferase</keyword>
<dbReference type="RefSeq" id="WP_025435080.1">
    <property type="nucleotide sequence ID" value="NZ_CP007452.1"/>
</dbReference>
<dbReference type="InterPro" id="IPR036097">
    <property type="entry name" value="HisK_dim/P_sf"/>
</dbReference>
<evidence type="ECO:0000259" key="8">
    <source>
        <dbReference type="PROSITE" id="PS50109"/>
    </source>
</evidence>
<dbReference type="PATRIC" id="fig|1286171.3.peg.684"/>
<dbReference type="InterPro" id="IPR050736">
    <property type="entry name" value="Sensor_HK_Regulatory"/>
</dbReference>
<dbReference type="GO" id="GO:0000155">
    <property type="term" value="F:phosphorelay sensor kinase activity"/>
    <property type="evidence" value="ECO:0007669"/>
    <property type="project" value="InterPro"/>
</dbReference>
<accession>W8T2R6</accession>
<keyword evidence="6" id="KW-0902">Two-component regulatory system</keyword>
<feature type="transmembrane region" description="Helical" evidence="7">
    <location>
        <begin position="12"/>
        <end position="30"/>
    </location>
</feature>
<protein>
    <recommendedName>
        <fullName evidence="2">histidine kinase</fullName>
        <ecNumber evidence="2">2.7.13.3</ecNumber>
    </recommendedName>
</protein>
<keyword evidence="7" id="KW-1133">Transmembrane helix</keyword>
<comment type="catalytic activity">
    <reaction evidence="1">
        <text>ATP + protein L-histidine = ADP + protein N-phospho-L-histidine.</text>
        <dbReference type="EC" id="2.7.13.3"/>
    </reaction>
</comment>
<keyword evidence="5" id="KW-0418">Kinase</keyword>
<dbReference type="Gene3D" id="1.10.287.130">
    <property type="match status" value="1"/>
</dbReference>
<dbReference type="Pfam" id="PF00512">
    <property type="entry name" value="HisKA"/>
    <property type="match status" value="1"/>
</dbReference>
<keyword evidence="7" id="KW-0472">Membrane</keyword>
<dbReference type="InterPro" id="IPR005467">
    <property type="entry name" value="His_kinase_dom"/>
</dbReference>
<dbReference type="AlphaFoldDB" id="W8T2R6"/>
<dbReference type="EC" id="2.7.13.3" evidence="2"/>
<sequence>MRRLFSNKKIIFMAIIFLYILGQLMGTFVIKEFFINYKIKEMLPRLMYIAGEIGSGNSTIPKNTDFILKAYDVYGAEMNIFNDKVRKGLEIPEDVIYKSLVNHIPEVIAGNKVAILERIGNDSVESIVIGAPIVKNREVAGAVFLLKPASDFNAILNGFYLIFSVTLILGVSLIGMFLNLHLKEIKQLEQTRRDYIANVSHELKSPIASIRALTETLADNVIQDEETKAKYYGIILKESRNLQRLISDMLELSRLQSGRTAYEKKNINGGAFMRDLYEKYSVIIGDIDIAFKVTETAMNLPDIYTSRERLLQIFNILIDNAIKFIHEDGIIVVDAEIHRKHIKFSVSDNGIGIEKSGLPYIFDRFYKEDNAGNNGGSGLGLSIAKEIISGLGEEIWVSSEYGKGATFSFTVQRA</sequence>
<reference evidence="9 10" key="1">
    <citation type="journal article" date="2014" name="Genome Announc.">
        <title>Complete Genome Sequence of Amino Acid-Utilizing Eubacterium acidaminophilum al-2 (DSM 3953).</title>
        <authorList>
            <person name="Poehlein A."/>
            <person name="Andreesen J.R."/>
            <person name="Daniel R."/>
        </authorList>
    </citation>
    <scope>NUCLEOTIDE SEQUENCE [LARGE SCALE GENOMIC DNA]</scope>
    <source>
        <strain evidence="9 10">DSM 3953</strain>
    </source>
</reference>
<dbReference type="SMART" id="SM00387">
    <property type="entry name" value="HATPase_c"/>
    <property type="match status" value="1"/>
</dbReference>
<feature type="domain" description="Histidine kinase" evidence="8">
    <location>
        <begin position="198"/>
        <end position="414"/>
    </location>
</feature>